<dbReference type="Gene3D" id="2.60.40.10">
    <property type="entry name" value="Immunoglobulins"/>
    <property type="match status" value="1"/>
</dbReference>
<evidence type="ECO:0000313" key="12">
    <source>
        <dbReference type="Proteomes" id="UP000829291"/>
    </source>
</evidence>
<name>A0ABM3G3X6_NEOLC</name>
<dbReference type="PROSITE" id="PS50227">
    <property type="entry name" value="G_PROTEIN_RECEP_F2_3"/>
    <property type="match status" value="1"/>
</dbReference>
<feature type="domain" description="G-protein coupled receptors family 2 profile 1" evidence="10">
    <location>
        <begin position="594"/>
        <end position="652"/>
    </location>
</feature>
<evidence type="ECO:0000313" key="13">
    <source>
        <dbReference type="RefSeq" id="XP_046594974.1"/>
    </source>
</evidence>
<feature type="transmembrane region" description="Helical" evidence="6">
    <location>
        <begin position="994"/>
        <end position="1014"/>
    </location>
</feature>
<feature type="disulfide bond" evidence="4">
    <location>
        <begin position="174"/>
        <end position="191"/>
    </location>
</feature>
<dbReference type="InterPro" id="IPR000742">
    <property type="entry name" value="EGF"/>
</dbReference>
<dbReference type="PANTHER" id="PTHR45813:SF8">
    <property type="entry name" value="IG-LIKE DOMAIN-CONTAINING PROTEIN"/>
    <property type="match status" value="1"/>
</dbReference>
<dbReference type="CDD" id="cd00053">
    <property type="entry name" value="EGF"/>
    <property type="match status" value="1"/>
</dbReference>
<dbReference type="PROSITE" id="PS50835">
    <property type="entry name" value="IG_LIKE"/>
    <property type="match status" value="2"/>
</dbReference>
<dbReference type="Gene3D" id="2.60.120.290">
    <property type="entry name" value="Spermadhesin, CUB domain"/>
    <property type="match status" value="1"/>
</dbReference>
<feature type="transmembrane region" description="Helical" evidence="6">
    <location>
        <begin position="1026"/>
        <end position="1050"/>
    </location>
</feature>
<evidence type="ECO:0000256" key="5">
    <source>
        <dbReference type="SAM" id="MobiDB-lite"/>
    </source>
</evidence>
<dbReference type="Proteomes" id="UP000829291">
    <property type="component" value="Chromosome 4"/>
</dbReference>
<dbReference type="SUPFAM" id="SSF49854">
    <property type="entry name" value="Spermadhesin, CUB domain"/>
    <property type="match status" value="1"/>
</dbReference>
<dbReference type="PROSITE" id="PS01180">
    <property type="entry name" value="CUB"/>
    <property type="match status" value="1"/>
</dbReference>
<dbReference type="InterPro" id="IPR000859">
    <property type="entry name" value="CUB_dom"/>
</dbReference>
<feature type="transmembrane region" description="Helical" evidence="6">
    <location>
        <begin position="1062"/>
        <end position="1083"/>
    </location>
</feature>
<dbReference type="RefSeq" id="XP_046594974.1">
    <property type="nucleotide sequence ID" value="XM_046739018.1"/>
</dbReference>
<dbReference type="SUPFAM" id="SSF48726">
    <property type="entry name" value="Immunoglobulin"/>
    <property type="match status" value="2"/>
</dbReference>
<feature type="transmembrane region" description="Helical" evidence="6">
    <location>
        <begin position="1177"/>
        <end position="1199"/>
    </location>
</feature>
<feature type="disulfide bond" evidence="4">
    <location>
        <begin position="235"/>
        <end position="244"/>
    </location>
</feature>
<dbReference type="PROSITE" id="PS50026">
    <property type="entry name" value="EGF_3"/>
    <property type="match status" value="2"/>
</dbReference>
<feature type="transmembrane region" description="Helical" evidence="6">
    <location>
        <begin position="1095"/>
        <end position="1121"/>
    </location>
</feature>
<dbReference type="InterPro" id="IPR003599">
    <property type="entry name" value="Ig_sub"/>
</dbReference>
<dbReference type="Gene3D" id="2.60.220.50">
    <property type="match status" value="1"/>
</dbReference>
<organism evidence="12 13">
    <name type="scientific">Neodiprion lecontei</name>
    <name type="common">Redheaded pine sawfly</name>
    <dbReference type="NCBI Taxonomy" id="441921"/>
    <lineage>
        <taxon>Eukaryota</taxon>
        <taxon>Metazoa</taxon>
        <taxon>Ecdysozoa</taxon>
        <taxon>Arthropoda</taxon>
        <taxon>Hexapoda</taxon>
        <taxon>Insecta</taxon>
        <taxon>Pterygota</taxon>
        <taxon>Neoptera</taxon>
        <taxon>Endopterygota</taxon>
        <taxon>Hymenoptera</taxon>
        <taxon>Tenthredinoidea</taxon>
        <taxon>Diprionidae</taxon>
        <taxon>Diprioninae</taxon>
        <taxon>Neodiprion</taxon>
    </lineage>
</organism>
<keyword evidence="7" id="KW-0732">Signal</keyword>
<dbReference type="Gene3D" id="2.10.25.10">
    <property type="entry name" value="Laminin"/>
    <property type="match status" value="1"/>
</dbReference>
<gene>
    <name evidence="13" type="primary">LOC107222762</name>
</gene>
<dbReference type="InterPro" id="IPR036445">
    <property type="entry name" value="GPCR_2_extracell_dom_sf"/>
</dbReference>
<dbReference type="InterPro" id="IPR051587">
    <property type="entry name" value="Adhesion_GPCR"/>
</dbReference>
<evidence type="ECO:0000259" key="8">
    <source>
        <dbReference type="PROSITE" id="PS01180"/>
    </source>
</evidence>
<keyword evidence="2 4" id="KW-1015">Disulfide bond</keyword>
<comment type="similarity">
    <text evidence="1">Belongs to the G-protein coupled receptor 2 family. Adhesion G-protein coupled receptor (ADGR) subfamily.</text>
</comment>
<evidence type="ECO:0000259" key="11">
    <source>
        <dbReference type="PROSITE" id="PS50835"/>
    </source>
</evidence>
<feature type="domain" description="EGF-like" evidence="9">
    <location>
        <begin position="165"/>
        <end position="203"/>
    </location>
</feature>
<keyword evidence="12" id="KW-1185">Reference proteome</keyword>
<evidence type="ECO:0000256" key="3">
    <source>
        <dbReference type="ARBA" id="ARBA00023180"/>
    </source>
</evidence>
<dbReference type="PROSITE" id="PS00022">
    <property type="entry name" value="EGF_1"/>
    <property type="match status" value="2"/>
</dbReference>
<dbReference type="SMART" id="SM00181">
    <property type="entry name" value="EGF"/>
    <property type="match status" value="2"/>
</dbReference>
<feature type="domain" description="Ig-like" evidence="11">
    <location>
        <begin position="390"/>
        <end position="491"/>
    </location>
</feature>
<keyword evidence="3" id="KW-0325">Glycoprotein</keyword>
<feature type="transmembrane region" description="Helical" evidence="6">
    <location>
        <begin position="1149"/>
        <end position="1171"/>
    </location>
</feature>
<dbReference type="SMART" id="SM00409">
    <property type="entry name" value="IG"/>
    <property type="match status" value="2"/>
</dbReference>
<feature type="signal peptide" evidence="7">
    <location>
        <begin position="1"/>
        <end position="25"/>
    </location>
</feature>
<feature type="domain" description="CUB" evidence="8">
    <location>
        <begin position="31"/>
        <end position="160"/>
    </location>
</feature>
<dbReference type="PANTHER" id="PTHR45813">
    <property type="entry name" value="IG-LIKE DOMAIN-CONTAINING PROTEIN"/>
    <property type="match status" value="1"/>
</dbReference>
<accession>A0ABM3G3X6</accession>
<feature type="domain" description="Ig-like" evidence="11">
    <location>
        <begin position="498"/>
        <end position="582"/>
    </location>
</feature>
<sequence>MYNKYIWPLVLEVCRLCLLVKVVESRSDSSCGGRLTASRGVILTPNFPGPFEVPIKCRWVIDASDLLAENGSITVYLTQLYVYKGLTFTEYAYYESESSNLGATRIQEVTESNIFDFRWLKTFRPILVIDFGLDRLEGNHVRVLNGLLNVFGFNITYEMSGGPTNPKSCSVKDCSYSGSCFVAANYSTFSCECFDGFTGADCSNGPLCLDDQQHPVCQNGATCRHVGAEAIRCHCADGFTGNYCEVQAPQRSAKDCTDQGCVLQCPFNGVQNRGCNCRNGTKITTDRSRFECRIKLTNVTSVRMVLLANQGSLEALLVRQIAKYLRNANISSVEELKILSITPTSEVVFHFFGNTYDGDKIRESFNRLVQRRRLGDISLESTHFTFQQKPALKLQNVRINQLNEREVRLGDQFIVSCVAQGSYNLTFTWYKDGMLVNTSKATREIWVKLLPNDGSDQYTSLLGIDRSTLLDAGQYTCQVIDWGMEQCKSLTIDIRDEPNVRVVPMSATIEKGSNIQLKCLTPNMRSIGIGFGWSKNRALLKLEPGSEVWEDLFPAGSILKITNAQKSAIYTCNVAQRSMAVRVEVVNRTRIPICLRERAWGVRWPDTGPGLEALLDCPENFFGHRIARLCSMKDATTPEWQLPDFSACLYEPLFTPYNNFQSLTLGYQNTTGAETVKAYWNLLRSRKTPLYPGEGDRIVALLWEIEQYLNATKELTDLTHSAEPFMRIVNFVVANEHSVLNEQQLTLMQQLTRRNLVYWAEQAHPPQMHLALSAMVADVLPLQIDNSDGVTRTMRIPGPDFMYPKWYKDNVLIRVKRSDLIGKRTDDTTSGVSIVYKNLSGLLPNVYVTELDDGTDLEYRINSRIVTVDAILPEKKVAKLSIQGKISVDLLLRHIQNHSGIWNISCGAADFTGSWNLNTCVSNTLQDGTATQCVCPHPGTFAVFLTARAVRVALAKHKKATLVVMVGCGSCLFQCLLTSIILGSYWWKNRTWLNFLKVQCCTGLIGAMGIFSYATYQTLPESTFSLVAISLEAFLLVGMSAPISQAMIIYAELTQVQQSQHLQPTVIAVITGVPVLAVLATELAHKSTGWHHESWWLMTGSGVFNIFITCATIMVLIFILLHIGIVHKAHALVAENILKKETIEMRMRLLRRAAVVLCGIISMETSSVLYVNSSSTIVHYVFATLCALLGFIVIVGYVLNSEIQLVTPLFQKLKWKAKLSDEEISDPVKVCSRSNESSENEVGQSMQLNEPSYLEVRGVAAGSIDTREYGAEPAVPSYKSFGIPLGGRFLPEIRIDGTDNVNLENYSTSPRKYQEVRLEPPEVGGIGNAMTGAGSSGSAIYAFDSNYEGVEHRTLRDFNPYIVQAPSVPLQGVMPGSCSGSATVLCSADVESRLMKIGTMPDVTLAVKPTEIELRPVEVKARDNVSPIPDIANTSERKQPDGEENAPEIIVTDCESTASGMLDRISHDLDYLLNRKHGNES</sequence>
<dbReference type="InterPro" id="IPR036179">
    <property type="entry name" value="Ig-like_dom_sf"/>
</dbReference>
<dbReference type="InterPro" id="IPR007110">
    <property type="entry name" value="Ig-like_dom"/>
</dbReference>
<dbReference type="SUPFAM" id="SSF57196">
    <property type="entry name" value="EGF/Laminin"/>
    <property type="match status" value="1"/>
</dbReference>
<dbReference type="InterPro" id="IPR001879">
    <property type="entry name" value="GPCR_2_extracellular_dom"/>
</dbReference>
<keyword evidence="6" id="KW-0472">Membrane</keyword>
<feature type="domain" description="EGF-like" evidence="9">
    <location>
        <begin position="204"/>
        <end position="245"/>
    </location>
</feature>
<dbReference type="InterPro" id="IPR046338">
    <property type="entry name" value="GAIN_dom_sf"/>
</dbReference>
<dbReference type="Pfam" id="PF00008">
    <property type="entry name" value="EGF"/>
    <property type="match status" value="1"/>
</dbReference>
<evidence type="ECO:0000256" key="6">
    <source>
        <dbReference type="SAM" id="Phobius"/>
    </source>
</evidence>
<feature type="disulfide bond" evidence="4">
    <location>
        <begin position="193"/>
        <end position="202"/>
    </location>
</feature>
<dbReference type="Gene3D" id="4.10.1240.10">
    <property type="entry name" value="GPCR, family 2, extracellular hormone receptor domain"/>
    <property type="match status" value="1"/>
</dbReference>
<comment type="caution">
    <text evidence="4">Lacks conserved residue(s) required for the propagation of feature annotation.</text>
</comment>
<dbReference type="GeneID" id="107222762"/>
<evidence type="ECO:0000259" key="10">
    <source>
        <dbReference type="PROSITE" id="PS50227"/>
    </source>
</evidence>
<evidence type="ECO:0000259" key="9">
    <source>
        <dbReference type="PROSITE" id="PS50026"/>
    </source>
</evidence>
<keyword evidence="4" id="KW-0245">EGF-like domain</keyword>
<protein>
    <submittedName>
        <fullName evidence="13">Uncharacterized protein LOC107222762 isoform X1</fullName>
    </submittedName>
</protein>
<evidence type="ECO:0000256" key="4">
    <source>
        <dbReference type="PROSITE-ProRule" id="PRU00076"/>
    </source>
</evidence>
<evidence type="ECO:0000256" key="1">
    <source>
        <dbReference type="ARBA" id="ARBA00007343"/>
    </source>
</evidence>
<proteinExistence type="inferred from homology"/>
<feature type="transmembrane region" description="Helical" evidence="6">
    <location>
        <begin position="962"/>
        <end position="987"/>
    </location>
</feature>
<keyword evidence="6" id="KW-1133">Transmembrane helix</keyword>
<reference evidence="13" key="1">
    <citation type="submission" date="2025-08" db="UniProtKB">
        <authorList>
            <consortium name="RefSeq"/>
        </authorList>
    </citation>
    <scope>IDENTIFICATION</scope>
    <source>
        <tissue evidence="13">Thorax and Abdomen</tissue>
    </source>
</reference>
<dbReference type="PROSITE" id="PS01186">
    <property type="entry name" value="EGF_2"/>
    <property type="match status" value="2"/>
</dbReference>
<dbReference type="Pfam" id="PF13927">
    <property type="entry name" value="Ig_3"/>
    <property type="match status" value="1"/>
</dbReference>
<keyword evidence="6" id="KW-0812">Transmembrane</keyword>
<dbReference type="InterPro" id="IPR035914">
    <property type="entry name" value="Sperma_CUB_dom_sf"/>
</dbReference>
<feature type="region of interest" description="Disordered" evidence="5">
    <location>
        <begin position="1425"/>
        <end position="1446"/>
    </location>
</feature>
<evidence type="ECO:0000256" key="2">
    <source>
        <dbReference type="ARBA" id="ARBA00023157"/>
    </source>
</evidence>
<feature type="chain" id="PRO_5047198619" evidence="7">
    <location>
        <begin position="26"/>
        <end position="1481"/>
    </location>
</feature>
<evidence type="ECO:0000256" key="7">
    <source>
        <dbReference type="SAM" id="SignalP"/>
    </source>
</evidence>
<dbReference type="InterPro" id="IPR013783">
    <property type="entry name" value="Ig-like_fold"/>
</dbReference>